<reference evidence="4" key="1">
    <citation type="journal article" date="2019" name="Int. J. Syst. Evol. Microbiol.">
        <title>The Global Catalogue of Microorganisms (GCM) 10K type strain sequencing project: providing services to taxonomists for standard genome sequencing and annotation.</title>
        <authorList>
            <consortium name="The Broad Institute Genomics Platform"/>
            <consortium name="The Broad Institute Genome Sequencing Center for Infectious Disease"/>
            <person name="Wu L."/>
            <person name="Ma J."/>
        </authorList>
    </citation>
    <scope>NUCLEOTIDE SEQUENCE [LARGE SCALE GENOMIC DNA]</scope>
    <source>
        <strain evidence="4">TBRC 4489</strain>
    </source>
</reference>
<evidence type="ECO:0000313" key="3">
    <source>
        <dbReference type="EMBL" id="MFC4060294.1"/>
    </source>
</evidence>
<evidence type="ECO:0000256" key="1">
    <source>
        <dbReference type="SAM" id="MobiDB-lite"/>
    </source>
</evidence>
<keyword evidence="2" id="KW-0472">Membrane</keyword>
<feature type="compositionally biased region" description="Gly residues" evidence="1">
    <location>
        <begin position="89"/>
        <end position="98"/>
    </location>
</feature>
<dbReference type="EMBL" id="JBHSBM010000019">
    <property type="protein sequence ID" value="MFC4060294.1"/>
    <property type="molecule type" value="Genomic_DNA"/>
</dbReference>
<dbReference type="Proteomes" id="UP001595850">
    <property type="component" value="Unassembled WGS sequence"/>
</dbReference>
<organism evidence="3 4">
    <name type="scientific">Planomonospora corallina</name>
    <dbReference type="NCBI Taxonomy" id="1806052"/>
    <lineage>
        <taxon>Bacteria</taxon>
        <taxon>Bacillati</taxon>
        <taxon>Actinomycetota</taxon>
        <taxon>Actinomycetes</taxon>
        <taxon>Streptosporangiales</taxon>
        <taxon>Streptosporangiaceae</taxon>
        <taxon>Planomonospora</taxon>
    </lineage>
</organism>
<gene>
    <name evidence="3" type="ORF">ACFOWE_18480</name>
</gene>
<feature type="transmembrane region" description="Helical" evidence="2">
    <location>
        <begin position="261"/>
        <end position="281"/>
    </location>
</feature>
<feature type="region of interest" description="Disordered" evidence="1">
    <location>
        <begin position="77"/>
        <end position="110"/>
    </location>
</feature>
<proteinExistence type="predicted"/>
<keyword evidence="2" id="KW-1133">Transmembrane helix</keyword>
<evidence type="ECO:0000313" key="4">
    <source>
        <dbReference type="Proteomes" id="UP001595850"/>
    </source>
</evidence>
<feature type="transmembrane region" description="Helical" evidence="2">
    <location>
        <begin position="228"/>
        <end position="249"/>
    </location>
</feature>
<keyword evidence="2" id="KW-0812">Transmembrane</keyword>
<name>A0ABV8IBI3_9ACTN</name>
<feature type="transmembrane region" description="Helical" evidence="2">
    <location>
        <begin position="201"/>
        <end position="221"/>
    </location>
</feature>
<evidence type="ECO:0000256" key="2">
    <source>
        <dbReference type="SAM" id="Phobius"/>
    </source>
</evidence>
<accession>A0ABV8IBI3</accession>
<dbReference type="RefSeq" id="WP_377289407.1">
    <property type="nucleotide sequence ID" value="NZ_JBHSBM010000019.1"/>
</dbReference>
<feature type="region of interest" description="Disordered" evidence="1">
    <location>
        <begin position="139"/>
        <end position="165"/>
    </location>
</feature>
<evidence type="ECO:0008006" key="5">
    <source>
        <dbReference type="Google" id="ProtNLM"/>
    </source>
</evidence>
<keyword evidence="4" id="KW-1185">Reference proteome</keyword>
<sequence length="304" mass="31550">MIERADQLVLEYVSRAADAAHGVLRQDQRLAFVRRLRERIDAERRGMESPAAVARLLSGFGDPVALVEREARRLAEEAARAGQEADPAGGPGRAGARGGRSVPPGAAHSREEALRWLARHEPGARPVRRPVLGWSQGLRRVPVPGRSAPAPDTTGPGREGPARRGTDAASLLAARRREAAGVALLVLAGLLVPLAPVQVGVVPLFLLVWAAGALAVLAAPGWEKRDRVLGAAAPVLACTVGGALVALVRSEGRVGRLAAEFSGVSGLMFVLGTVAGVSWLARRLLGPPPPATGGTSVRSPGRSG</sequence>
<comment type="caution">
    <text evidence="3">The sequence shown here is derived from an EMBL/GenBank/DDBJ whole genome shotgun (WGS) entry which is preliminary data.</text>
</comment>
<protein>
    <recommendedName>
        <fullName evidence="5">Integral membrane protein</fullName>
    </recommendedName>
</protein>